<reference evidence="3" key="1">
    <citation type="journal article" date="2007" name="Mol. Plant Microbe Interact.">
        <title>Genomic organization and evolutionary insights on GRP and NCR genes, two large nodule-specific gene families in Medicago truncatula.</title>
        <authorList>
            <person name="Alunni B."/>
            <person name="Kevei Z."/>
            <person name="Redondo-Nieto M."/>
            <person name="Kondorosi A."/>
            <person name="Mergaert P."/>
            <person name="Kondorosi E."/>
        </authorList>
    </citation>
    <scope>NUCLEOTIDE SEQUENCE</scope>
</reference>
<dbReference type="PaxDb" id="3880-AES65571"/>
<dbReference type="OrthoDB" id="1436808at2759"/>
<dbReference type="AlphaFoldDB" id="A7KHI1"/>
<keyword evidence="7" id="KW-1185">Reference proteome</keyword>
<feature type="region of interest" description="Disordered" evidence="1">
    <location>
        <begin position="56"/>
        <end position="99"/>
    </location>
</feature>
<dbReference type="EMBL" id="PSQE01000002">
    <property type="protein sequence ID" value="RHN73658.1"/>
    <property type="molecule type" value="Genomic_DNA"/>
</dbReference>
<evidence type="ECO:0000313" key="3">
    <source>
        <dbReference type="EMBL" id="ABS31488.1"/>
    </source>
</evidence>
<evidence type="ECO:0000313" key="7">
    <source>
        <dbReference type="Proteomes" id="UP000002051"/>
    </source>
</evidence>
<accession>A7KHI1</accession>
<feature type="signal peptide" evidence="2">
    <location>
        <begin position="1"/>
        <end position="23"/>
    </location>
</feature>
<dbReference type="EMBL" id="CM001218">
    <property type="protein sequence ID" value="AES65571.1"/>
    <property type="molecule type" value="Genomic_DNA"/>
</dbReference>
<evidence type="ECO:0000313" key="5">
    <source>
        <dbReference type="EMBL" id="RHN73658.1"/>
    </source>
</evidence>
<dbReference type="EMBL" id="EF414402">
    <property type="protein sequence ID" value="ABS31488.1"/>
    <property type="molecule type" value="mRNA"/>
</dbReference>
<evidence type="ECO:0000256" key="1">
    <source>
        <dbReference type="SAM" id="MobiDB-lite"/>
    </source>
</evidence>
<reference evidence="4 7" key="3">
    <citation type="journal article" date="2014" name="BMC Genomics">
        <title>An improved genome release (version Mt4.0) for the model legume Medicago truncatula.</title>
        <authorList>
            <person name="Tang H."/>
            <person name="Krishnakumar V."/>
            <person name="Bidwell S."/>
            <person name="Rosen B."/>
            <person name="Chan A."/>
            <person name="Zhou S."/>
            <person name="Gentzbittel L."/>
            <person name="Childs K.L."/>
            <person name="Yandell M."/>
            <person name="Gundlach H."/>
            <person name="Mayer K.F."/>
            <person name="Schwartz D.C."/>
            <person name="Town C.D."/>
        </authorList>
    </citation>
    <scope>GENOME REANNOTATION</scope>
    <source>
        <strain evidence="6 7">cv. Jemalong A17</strain>
    </source>
</reference>
<keyword evidence="2" id="KW-0732">Signal</keyword>
<evidence type="ECO:0000313" key="4">
    <source>
        <dbReference type="EMBL" id="AES65571.1"/>
    </source>
</evidence>
<evidence type="ECO:0000313" key="6">
    <source>
        <dbReference type="EnsemblPlants" id="AES65571"/>
    </source>
</evidence>
<feature type="chain" id="PRO_5014565829" evidence="2">
    <location>
        <begin position="24"/>
        <end position="99"/>
    </location>
</feature>
<proteinExistence type="evidence at transcript level"/>
<feature type="compositionally biased region" description="Gly residues" evidence="1">
    <location>
        <begin position="56"/>
        <end position="93"/>
    </location>
</feature>
<sequence length="99" mass="10502">MKTKHLIFELFICTLMFISVVEIEQSKNGKQFGATKDVISKVETVPWKPWGGGWINYGEKGGAGRKNGEQGSGGNRGGKSSQGGGEQKGGSENGGNEEP</sequence>
<dbReference type="ExpressionAtlas" id="A7KHI1">
    <property type="expression patterns" value="differential"/>
</dbReference>
<dbReference type="HOGENOM" id="CLU_168537_1_0_1"/>
<reference evidence="5" key="5">
    <citation type="journal article" date="2018" name="Nat. Plants">
        <title>Whole-genome landscape of Medicago truncatula symbiotic genes.</title>
        <authorList>
            <person name="Pecrix Y."/>
            <person name="Gamas P."/>
            <person name="Carrere S."/>
        </authorList>
    </citation>
    <scope>NUCLEOTIDE SEQUENCE</scope>
    <source>
        <tissue evidence="5">Leaves</tissue>
    </source>
</reference>
<reference evidence="4 7" key="2">
    <citation type="journal article" date="2011" name="Nature">
        <title>The Medicago genome provides insight into the evolution of rhizobial symbioses.</title>
        <authorList>
            <person name="Young N.D."/>
            <person name="Debelle F."/>
            <person name="Oldroyd G.E."/>
            <person name="Geurts R."/>
            <person name="Cannon S.B."/>
            <person name="Udvardi M.K."/>
            <person name="Benedito V.A."/>
            <person name="Mayer K.F."/>
            <person name="Gouzy J."/>
            <person name="Schoof H."/>
            <person name="Van de Peer Y."/>
            <person name="Proost S."/>
            <person name="Cook D.R."/>
            <person name="Meyers B.C."/>
            <person name="Spannagl M."/>
            <person name="Cheung F."/>
            <person name="De Mita S."/>
            <person name="Krishnakumar V."/>
            <person name="Gundlach H."/>
            <person name="Zhou S."/>
            <person name="Mudge J."/>
            <person name="Bharti A.K."/>
            <person name="Murray J.D."/>
            <person name="Naoumkina M.A."/>
            <person name="Rosen B."/>
            <person name="Silverstein K.A."/>
            <person name="Tang H."/>
            <person name="Rombauts S."/>
            <person name="Zhao P.X."/>
            <person name="Zhou P."/>
            <person name="Barbe V."/>
            <person name="Bardou P."/>
            <person name="Bechner M."/>
            <person name="Bellec A."/>
            <person name="Berger A."/>
            <person name="Berges H."/>
            <person name="Bidwell S."/>
            <person name="Bisseling T."/>
            <person name="Choisne N."/>
            <person name="Couloux A."/>
            <person name="Denny R."/>
            <person name="Deshpande S."/>
            <person name="Dai X."/>
            <person name="Doyle J.J."/>
            <person name="Dudez A.M."/>
            <person name="Farmer A.D."/>
            <person name="Fouteau S."/>
            <person name="Franken C."/>
            <person name="Gibelin C."/>
            <person name="Gish J."/>
            <person name="Goldstein S."/>
            <person name="Gonzalez A.J."/>
            <person name="Green P.J."/>
            <person name="Hallab A."/>
            <person name="Hartog M."/>
            <person name="Hua A."/>
            <person name="Humphray S.J."/>
            <person name="Jeong D.H."/>
            <person name="Jing Y."/>
            <person name="Jocker A."/>
            <person name="Kenton S.M."/>
            <person name="Kim D.J."/>
            <person name="Klee K."/>
            <person name="Lai H."/>
            <person name="Lang C."/>
            <person name="Lin S."/>
            <person name="Macmil S.L."/>
            <person name="Magdelenat G."/>
            <person name="Matthews L."/>
            <person name="McCorrison J."/>
            <person name="Monaghan E.L."/>
            <person name="Mun J.H."/>
            <person name="Najar F.Z."/>
            <person name="Nicholson C."/>
            <person name="Noirot C."/>
            <person name="O'Bleness M."/>
            <person name="Paule C.R."/>
            <person name="Poulain J."/>
            <person name="Prion F."/>
            <person name="Qin B."/>
            <person name="Qu C."/>
            <person name="Retzel E.F."/>
            <person name="Riddle C."/>
            <person name="Sallet E."/>
            <person name="Samain S."/>
            <person name="Samson N."/>
            <person name="Sanders I."/>
            <person name="Saurat O."/>
            <person name="Scarpelli C."/>
            <person name="Schiex T."/>
            <person name="Segurens B."/>
            <person name="Severin A.J."/>
            <person name="Sherrier D.J."/>
            <person name="Shi R."/>
            <person name="Sims S."/>
            <person name="Singer S.R."/>
            <person name="Sinharoy S."/>
            <person name="Sterck L."/>
            <person name="Viollet A."/>
            <person name="Wang B.B."/>
            <person name="Wang K."/>
            <person name="Wang M."/>
            <person name="Wang X."/>
            <person name="Warfsmann J."/>
            <person name="Weissenbach J."/>
            <person name="White D.D."/>
            <person name="White J.D."/>
            <person name="Wiley G.B."/>
            <person name="Wincker P."/>
            <person name="Xing Y."/>
            <person name="Yang L."/>
            <person name="Yao Z."/>
            <person name="Ying F."/>
            <person name="Zhai J."/>
            <person name="Zhou L."/>
            <person name="Zuber A."/>
            <person name="Denarie J."/>
            <person name="Dixon R.A."/>
            <person name="May G.D."/>
            <person name="Schwartz D.C."/>
            <person name="Rogers J."/>
            <person name="Quetier F."/>
            <person name="Town C.D."/>
            <person name="Roe B.A."/>
        </authorList>
    </citation>
    <scope>NUCLEOTIDE SEQUENCE [LARGE SCALE GENOMIC DNA]</scope>
    <source>
        <strain evidence="4">A17</strain>
        <strain evidence="6 7">cv. Jemalong A17</strain>
    </source>
</reference>
<dbReference type="Gramene" id="rna9500">
    <property type="protein sequence ID" value="RHN73658.1"/>
    <property type="gene ID" value="gene9500"/>
</dbReference>
<dbReference type="EnsemblPlants" id="AES65571">
    <property type="protein sequence ID" value="AES65571"/>
    <property type="gene ID" value="MTR_2g042470"/>
</dbReference>
<dbReference type="KEGG" id="mtr:11444438"/>
<gene>
    <name evidence="6" type="primary">11444438</name>
    <name evidence="4" type="ordered locus">MTR_2g042470</name>
    <name evidence="5" type="ORF">MtrunA17_Chr2g0300901</name>
</gene>
<evidence type="ECO:0000256" key="2">
    <source>
        <dbReference type="SAM" id="SignalP"/>
    </source>
</evidence>
<dbReference type="Proteomes" id="UP000265566">
    <property type="component" value="Chromosome 2"/>
</dbReference>
<reference evidence="6" key="4">
    <citation type="submission" date="2015-04" db="UniProtKB">
        <authorList>
            <consortium name="EnsemblPlants"/>
        </authorList>
    </citation>
    <scope>IDENTIFICATION</scope>
    <source>
        <strain evidence="6">cv. Jemalong A17</strain>
    </source>
</reference>
<protein>
    <submittedName>
        <fullName evidence="4">Nodule-specific Glycine Rich Peptide MtNodGRP2D</fullName>
    </submittedName>
    <submittedName>
        <fullName evidence="3">Nodule-specific glycine-rich protein 2D</fullName>
    </submittedName>
</protein>
<organism evidence="3">
    <name type="scientific">Medicago truncatula</name>
    <name type="common">Barrel medic</name>
    <name type="synonym">Medicago tribuloides</name>
    <dbReference type="NCBI Taxonomy" id="3880"/>
    <lineage>
        <taxon>Eukaryota</taxon>
        <taxon>Viridiplantae</taxon>
        <taxon>Streptophyta</taxon>
        <taxon>Embryophyta</taxon>
        <taxon>Tracheophyta</taxon>
        <taxon>Spermatophyta</taxon>
        <taxon>Magnoliopsida</taxon>
        <taxon>eudicotyledons</taxon>
        <taxon>Gunneridae</taxon>
        <taxon>Pentapetalae</taxon>
        <taxon>rosids</taxon>
        <taxon>fabids</taxon>
        <taxon>Fabales</taxon>
        <taxon>Fabaceae</taxon>
        <taxon>Papilionoideae</taxon>
        <taxon>50 kb inversion clade</taxon>
        <taxon>NPAAA clade</taxon>
        <taxon>Hologalegina</taxon>
        <taxon>IRL clade</taxon>
        <taxon>Trifolieae</taxon>
        <taxon>Medicago</taxon>
    </lineage>
</organism>
<name>A7KHI1_MEDTR</name>
<dbReference type="Proteomes" id="UP000002051">
    <property type="component" value="Chromosome 2"/>
</dbReference>